<evidence type="ECO:0000259" key="1">
    <source>
        <dbReference type="PROSITE" id="PS50011"/>
    </source>
</evidence>
<feature type="domain" description="Protein kinase" evidence="1">
    <location>
        <begin position="107"/>
        <end position="381"/>
    </location>
</feature>
<dbReference type="PANTHER" id="PTHR44329:SF260">
    <property type="entry name" value="PROTEIN KINASE DOMAIN-CONTAINING PROTEIN"/>
    <property type="match status" value="1"/>
</dbReference>
<dbReference type="Proteomes" id="UP000822688">
    <property type="component" value="Chromosome 2"/>
</dbReference>
<dbReference type="InterPro" id="IPR011009">
    <property type="entry name" value="Kinase-like_dom_sf"/>
</dbReference>
<gene>
    <name evidence="2" type="ORF">KC19_2G052800</name>
</gene>
<dbReference type="Pfam" id="PF07714">
    <property type="entry name" value="PK_Tyr_Ser-Thr"/>
    <property type="match status" value="1"/>
</dbReference>
<keyword evidence="3" id="KW-1185">Reference proteome</keyword>
<proteinExistence type="predicted"/>
<dbReference type="InterPro" id="IPR000719">
    <property type="entry name" value="Prot_kinase_dom"/>
</dbReference>
<dbReference type="EMBL" id="CM026422">
    <property type="protein sequence ID" value="KAG0585961.1"/>
    <property type="molecule type" value="Genomic_DNA"/>
</dbReference>
<reference evidence="2" key="1">
    <citation type="submission" date="2020-06" db="EMBL/GenBank/DDBJ databases">
        <title>WGS assembly of Ceratodon purpureus strain R40.</title>
        <authorList>
            <person name="Carey S.B."/>
            <person name="Jenkins J."/>
            <person name="Shu S."/>
            <person name="Lovell J.T."/>
            <person name="Sreedasyam A."/>
            <person name="Maumus F."/>
            <person name="Tiley G.P."/>
            <person name="Fernandez-Pozo N."/>
            <person name="Barry K."/>
            <person name="Chen C."/>
            <person name="Wang M."/>
            <person name="Lipzen A."/>
            <person name="Daum C."/>
            <person name="Saski C.A."/>
            <person name="Payton A.C."/>
            <person name="Mcbreen J.C."/>
            <person name="Conrad R.E."/>
            <person name="Kollar L.M."/>
            <person name="Olsson S."/>
            <person name="Huttunen S."/>
            <person name="Landis J.B."/>
            <person name="Wickett N.J."/>
            <person name="Johnson M.G."/>
            <person name="Rensing S.A."/>
            <person name="Grimwood J."/>
            <person name="Schmutz J."/>
            <person name="Mcdaniel S.F."/>
        </authorList>
    </citation>
    <scope>NUCLEOTIDE SEQUENCE</scope>
    <source>
        <strain evidence="2">R40</strain>
    </source>
</reference>
<dbReference type="InterPro" id="IPR051681">
    <property type="entry name" value="Ser/Thr_Kinases-Pseudokinases"/>
</dbReference>
<dbReference type="AlphaFoldDB" id="A0A8T0IT69"/>
<evidence type="ECO:0000313" key="3">
    <source>
        <dbReference type="Proteomes" id="UP000822688"/>
    </source>
</evidence>
<dbReference type="PROSITE" id="PS50011">
    <property type="entry name" value="PROTEIN_KINASE_DOM"/>
    <property type="match status" value="1"/>
</dbReference>
<dbReference type="SUPFAM" id="SSF56112">
    <property type="entry name" value="Protein kinase-like (PK-like)"/>
    <property type="match status" value="1"/>
</dbReference>
<evidence type="ECO:0000313" key="2">
    <source>
        <dbReference type="EMBL" id="KAG0585961.1"/>
    </source>
</evidence>
<organism evidence="2 3">
    <name type="scientific">Ceratodon purpureus</name>
    <name type="common">Fire moss</name>
    <name type="synonym">Dicranum purpureum</name>
    <dbReference type="NCBI Taxonomy" id="3225"/>
    <lineage>
        <taxon>Eukaryota</taxon>
        <taxon>Viridiplantae</taxon>
        <taxon>Streptophyta</taxon>
        <taxon>Embryophyta</taxon>
        <taxon>Bryophyta</taxon>
        <taxon>Bryophytina</taxon>
        <taxon>Bryopsida</taxon>
        <taxon>Dicranidae</taxon>
        <taxon>Pseudoditrichales</taxon>
        <taxon>Ditrichaceae</taxon>
        <taxon>Ceratodon</taxon>
    </lineage>
</organism>
<name>A0A8T0IT69_CERPU</name>
<comment type="caution">
    <text evidence="2">The sequence shown here is derived from an EMBL/GenBank/DDBJ whole genome shotgun (WGS) entry which is preliminary data.</text>
</comment>
<sequence>MAECREQNCIEFQCSIRGRCGRQLEVEKRNLPGTTSGTCGSSEYFSSRIQTMIEKERDFPSELEFRTASAKCHWTEVGPELLPQDTDVANLKESWKNRSLCFVENGICLGRKIGEGGQADIFEAFFQKRNVNLIAKVFKERDSLSSLLHRCPTHIFQFEGDCKYIIRIIAGVILNCVEDLSLHGRFAFLMFRYQDDLRSVIDKNMMRNSNGGVPPFEASKAFRYMIEIACGMKILHSKQTLHRDLKASNILVWLRTDEPGSGDDEEFYCAIADYECSIGVFGTTFWRAPEVLKALQDRRQPEFTTKVDVYSYAMTCYEILTGLVPFEDYCKSDYSVVIGGERPELPGDVNIHMRELLNRCWHAIPDERPEFSEIVEIVGLIMTMELNVPQEIVETLKKPRPDYLYS</sequence>
<dbReference type="GO" id="GO:0005524">
    <property type="term" value="F:ATP binding"/>
    <property type="evidence" value="ECO:0007669"/>
    <property type="project" value="InterPro"/>
</dbReference>
<dbReference type="Gene3D" id="1.10.510.10">
    <property type="entry name" value="Transferase(Phosphotransferase) domain 1"/>
    <property type="match status" value="1"/>
</dbReference>
<dbReference type="GO" id="GO:0004674">
    <property type="term" value="F:protein serine/threonine kinase activity"/>
    <property type="evidence" value="ECO:0007669"/>
    <property type="project" value="TreeGrafter"/>
</dbReference>
<dbReference type="SMART" id="SM00220">
    <property type="entry name" value="S_TKc"/>
    <property type="match status" value="1"/>
</dbReference>
<accession>A0A8T0IT69</accession>
<protein>
    <recommendedName>
        <fullName evidence="1">Protein kinase domain-containing protein</fullName>
    </recommendedName>
</protein>
<dbReference type="PANTHER" id="PTHR44329">
    <property type="entry name" value="SERINE/THREONINE-PROTEIN KINASE TNNI3K-RELATED"/>
    <property type="match status" value="1"/>
</dbReference>
<dbReference type="InterPro" id="IPR001245">
    <property type="entry name" value="Ser-Thr/Tyr_kinase_cat_dom"/>
</dbReference>